<proteinExistence type="predicted"/>
<dbReference type="SUPFAM" id="SSF55729">
    <property type="entry name" value="Acyl-CoA N-acyltransferases (Nat)"/>
    <property type="match status" value="1"/>
</dbReference>
<evidence type="ECO:0000256" key="1">
    <source>
        <dbReference type="ARBA" id="ARBA00022679"/>
    </source>
</evidence>
<gene>
    <name evidence="4" type="ORF">FD22_GL002048</name>
</gene>
<dbReference type="PANTHER" id="PTHR43877:SF1">
    <property type="entry name" value="ACETYLTRANSFERASE"/>
    <property type="match status" value="1"/>
</dbReference>
<dbReference type="Gene3D" id="3.40.630.30">
    <property type="match status" value="1"/>
</dbReference>
<evidence type="ECO:0000259" key="3">
    <source>
        <dbReference type="PROSITE" id="PS51186"/>
    </source>
</evidence>
<evidence type="ECO:0000313" key="5">
    <source>
        <dbReference type="Proteomes" id="UP000051181"/>
    </source>
</evidence>
<dbReference type="InterPro" id="IPR000182">
    <property type="entry name" value="GNAT_dom"/>
</dbReference>
<comment type="caution">
    <text evidence="4">The sequence shown here is derived from an EMBL/GenBank/DDBJ whole genome shotgun (WGS) entry which is preliminary data.</text>
</comment>
<dbReference type="Pfam" id="PF13673">
    <property type="entry name" value="Acetyltransf_10"/>
    <property type="match status" value="1"/>
</dbReference>
<keyword evidence="2" id="KW-0012">Acyltransferase</keyword>
<dbReference type="CDD" id="cd04301">
    <property type="entry name" value="NAT_SF"/>
    <property type="match status" value="1"/>
</dbReference>
<dbReference type="AlphaFoldDB" id="A0A0R1EZ39"/>
<dbReference type="RefSeq" id="WP_056943306.1">
    <property type="nucleotide sequence ID" value="NZ_AZCN01000062.1"/>
</dbReference>
<evidence type="ECO:0000256" key="2">
    <source>
        <dbReference type="ARBA" id="ARBA00023315"/>
    </source>
</evidence>
<sequence>MIKARKFVAGDATAVAQLIAATLRTTNRKDYSAAYIEHDIQQMDAAFFKQKAQQTHFYVFTDAARIIGTGAIGSYWGSQTEYSLFDIFVHPEYQGHGIGRQIIATLETDDYFQQATRVEIPASITALGFYQKMGYQFKAGVAEVDAEQLYRLGSV</sequence>
<name>A0A0R1EZ39_9LACO</name>
<feature type="domain" description="N-acetyltransferase" evidence="3">
    <location>
        <begin position="2"/>
        <end position="155"/>
    </location>
</feature>
<dbReference type="InterPro" id="IPR016181">
    <property type="entry name" value="Acyl_CoA_acyltransferase"/>
</dbReference>
<dbReference type="InterPro" id="IPR050832">
    <property type="entry name" value="Bact_Acetyltransf"/>
</dbReference>
<dbReference type="PANTHER" id="PTHR43877">
    <property type="entry name" value="AMINOALKYLPHOSPHONATE N-ACETYLTRANSFERASE-RELATED-RELATED"/>
    <property type="match status" value="1"/>
</dbReference>
<protein>
    <submittedName>
        <fullName evidence="4">Acetyltransferase, GNAT family protein</fullName>
    </submittedName>
</protein>
<dbReference type="PATRIC" id="fig|913848.6.peg.2091"/>
<accession>A0A0R1EZ39</accession>
<dbReference type="GeneID" id="65915675"/>
<dbReference type="EMBL" id="AZCN01000062">
    <property type="protein sequence ID" value="KRK14924.1"/>
    <property type="molecule type" value="Genomic_DNA"/>
</dbReference>
<organism evidence="4 5">
    <name type="scientific">Loigolactobacillus coryniformis subsp. coryniformis KCTC 3167 = DSM 20001</name>
    <dbReference type="NCBI Taxonomy" id="913848"/>
    <lineage>
        <taxon>Bacteria</taxon>
        <taxon>Bacillati</taxon>
        <taxon>Bacillota</taxon>
        <taxon>Bacilli</taxon>
        <taxon>Lactobacillales</taxon>
        <taxon>Lactobacillaceae</taxon>
        <taxon>Loigolactobacillus</taxon>
    </lineage>
</organism>
<dbReference type="eggNOG" id="COG0456">
    <property type="taxonomic scope" value="Bacteria"/>
</dbReference>
<keyword evidence="1 4" id="KW-0808">Transferase</keyword>
<evidence type="ECO:0000313" key="4">
    <source>
        <dbReference type="EMBL" id="KRK14924.1"/>
    </source>
</evidence>
<dbReference type="PROSITE" id="PS51186">
    <property type="entry name" value="GNAT"/>
    <property type="match status" value="1"/>
</dbReference>
<dbReference type="GO" id="GO:0016747">
    <property type="term" value="F:acyltransferase activity, transferring groups other than amino-acyl groups"/>
    <property type="evidence" value="ECO:0007669"/>
    <property type="project" value="InterPro"/>
</dbReference>
<reference evidence="4 5" key="1">
    <citation type="journal article" date="2015" name="Genome Announc.">
        <title>Expanding the biotechnology potential of lactobacilli through comparative genomics of 213 strains and associated genera.</title>
        <authorList>
            <person name="Sun Z."/>
            <person name="Harris H.M."/>
            <person name="McCann A."/>
            <person name="Guo C."/>
            <person name="Argimon S."/>
            <person name="Zhang W."/>
            <person name="Yang X."/>
            <person name="Jeffery I.B."/>
            <person name="Cooney J.C."/>
            <person name="Kagawa T.F."/>
            <person name="Liu W."/>
            <person name="Song Y."/>
            <person name="Salvetti E."/>
            <person name="Wrobel A."/>
            <person name="Rasinkangas P."/>
            <person name="Parkhill J."/>
            <person name="Rea M.C."/>
            <person name="O'Sullivan O."/>
            <person name="Ritari J."/>
            <person name="Douillard F.P."/>
            <person name="Paul Ross R."/>
            <person name="Yang R."/>
            <person name="Briner A.E."/>
            <person name="Felis G.E."/>
            <person name="de Vos W.M."/>
            <person name="Barrangou R."/>
            <person name="Klaenhammer T.R."/>
            <person name="Caufield P.W."/>
            <person name="Cui Y."/>
            <person name="Zhang H."/>
            <person name="O'Toole P.W."/>
        </authorList>
    </citation>
    <scope>NUCLEOTIDE SEQUENCE [LARGE SCALE GENOMIC DNA]</scope>
    <source>
        <strain evidence="4 5">DSM 20001</strain>
    </source>
</reference>
<dbReference type="Proteomes" id="UP000051181">
    <property type="component" value="Unassembled WGS sequence"/>
</dbReference>